<keyword evidence="1" id="KW-0812">Transmembrane</keyword>
<name>A0A319DUJ6_9EURO</name>
<evidence type="ECO:0000256" key="1">
    <source>
        <dbReference type="SAM" id="Phobius"/>
    </source>
</evidence>
<organism evidence="2 3">
    <name type="scientific">Aspergillus ellipticus CBS 707.79</name>
    <dbReference type="NCBI Taxonomy" id="1448320"/>
    <lineage>
        <taxon>Eukaryota</taxon>
        <taxon>Fungi</taxon>
        <taxon>Dikarya</taxon>
        <taxon>Ascomycota</taxon>
        <taxon>Pezizomycotina</taxon>
        <taxon>Eurotiomycetes</taxon>
        <taxon>Eurotiomycetidae</taxon>
        <taxon>Eurotiales</taxon>
        <taxon>Aspergillaceae</taxon>
        <taxon>Aspergillus</taxon>
        <taxon>Aspergillus subgen. Circumdati</taxon>
    </lineage>
</organism>
<evidence type="ECO:0000313" key="3">
    <source>
        <dbReference type="Proteomes" id="UP000247810"/>
    </source>
</evidence>
<feature type="transmembrane region" description="Helical" evidence="1">
    <location>
        <begin position="111"/>
        <end position="132"/>
    </location>
</feature>
<keyword evidence="3" id="KW-1185">Reference proteome</keyword>
<accession>A0A319DUJ6</accession>
<protein>
    <submittedName>
        <fullName evidence="2">Uncharacterized protein</fullName>
    </submittedName>
</protein>
<proteinExistence type="predicted"/>
<reference evidence="2 3" key="1">
    <citation type="submission" date="2018-02" db="EMBL/GenBank/DDBJ databases">
        <title>The genomes of Aspergillus section Nigri reveals drivers in fungal speciation.</title>
        <authorList>
            <consortium name="DOE Joint Genome Institute"/>
            <person name="Vesth T.C."/>
            <person name="Nybo J."/>
            <person name="Theobald S."/>
            <person name="Brandl J."/>
            <person name="Frisvad J.C."/>
            <person name="Nielsen K.F."/>
            <person name="Lyhne E.K."/>
            <person name="Kogle M.E."/>
            <person name="Kuo A."/>
            <person name="Riley R."/>
            <person name="Clum A."/>
            <person name="Nolan M."/>
            <person name="Lipzen A."/>
            <person name="Salamov A."/>
            <person name="Henrissat B."/>
            <person name="Wiebenga A."/>
            <person name="De vries R.P."/>
            <person name="Grigoriev I.V."/>
            <person name="Mortensen U.H."/>
            <person name="Andersen M.R."/>
            <person name="Baker S.E."/>
        </authorList>
    </citation>
    <scope>NUCLEOTIDE SEQUENCE [LARGE SCALE GENOMIC DNA]</scope>
    <source>
        <strain evidence="2 3">CBS 707.79</strain>
    </source>
</reference>
<gene>
    <name evidence="2" type="ORF">BO71DRAFT_39156</name>
</gene>
<keyword evidence="1" id="KW-1133">Transmembrane helix</keyword>
<feature type="transmembrane region" description="Helical" evidence="1">
    <location>
        <begin position="69"/>
        <end position="91"/>
    </location>
</feature>
<dbReference type="VEuPathDB" id="FungiDB:BO71DRAFT_39156"/>
<dbReference type="EMBL" id="KZ825934">
    <property type="protein sequence ID" value="PYH91768.1"/>
    <property type="molecule type" value="Genomic_DNA"/>
</dbReference>
<dbReference type="AlphaFoldDB" id="A0A319DUJ6"/>
<evidence type="ECO:0000313" key="2">
    <source>
        <dbReference type="EMBL" id="PYH91768.1"/>
    </source>
</evidence>
<keyword evidence="1" id="KW-0472">Membrane</keyword>
<sequence length="152" mass="16871">MLIWAMELGRMCRNDPSVPPSIRVHYCGGVCCVCVVVPGTHSGSTSSNGFLGGDGGYHRVPQDFPRRSVYWTILVLLSVGGLSVLSHHVLANVNNVQGFFFFLYFFHFPPPFGSIGFSLSFSIPYLPLFLLFPSTSWRWLLSARVLPTESIL</sequence>
<dbReference type="Proteomes" id="UP000247810">
    <property type="component" value="Unassembled WGS sequence"/>
</dbReference>